<sequence>MNIWTPRSIGWQQAVCATLALVGVFFIAIGPASAASMVVAAEKAAAASTSSSSSDDASSVAKELAPLTVEERSALIGRMTDAQARDLLLYYLSETAPAAATAGGSTTAASWIETVRSKGTAIRDNLSTILSRSDDLFSEYIGHMNEKLGITVGAGGLWFVARYLLLFVMVGGLVEFVYRYLTRGMVARYEAAPVDTVREKLTRALGQLVHGLGAIGCFVAGYVGIFLLFWTGGDIARRDFVIVVLLAILITRVSVAVVRFVFLPNHPRWRIMPVDDEAAAHFVRGTRRQLILGTALLLFGTLGKMWGVDHDVWRLGALVSAIIFTASVCVFLWRYRRHMLNAFEAAIGDRRVPRWAEGAAGWGWYALAVGYVVVAFAIGTYDLLLGYPFDPLDAVLGFFILFVANPYLTAVVSGILVPEMGAAPENVRPVVYVTDPDDGEVVATTIDAAPSEAGEVPTDAEVEAAVEASPAVMGDRRVLGRVISISVLVVSLATFAAVIGVNVFSTTDEYPIAQFMLRVLLNVGVIALLGYVAWAFIANWIDRKLAEEQALSPMADEHEEGPMMSSGTRLQTILPIIRKFIQISIALIAVMVILASMGVNIAPLIAGAGVIGLAVGFGAQTLVKDLISGLFFLMDDAFRIGEYIEAGSVAGTVEKFNARSLVLRGYLGAVYTVPYGDLGKVTNYSRDWVIMKLRFRVPYDTDIDLVRKIFKKIGQDMMEDEELGPNFIQPFKSQGVIKMDDSAFIVSGKFMTKPNKQWGVRKAVYERVQAAFRQYGIKFAPKRVIVDVPTAEEMEEDDATEDAAEAATAKAARNAAAITTAAAAAAVATEEKT</sequence>
<evidence type="ECO:0000259" key="9">
    <source>
        <dbReference type="Pfam" id="PF21082"/>
    </source>
</evidence>
<feature type="transmembrane region" description="Helical" evidence="7">
    <location>
        <begin position="359"/>
        <end position="378"/>
    </location>
</feature>
<feature type="transmembrane region" description="Helical" evidence="7">
    <location>
        <begin position="580"/>
        <end position="598"/>
    </location>
</feature>
<name>A0AAW9RWG0_9HYPH</name>
<evidence type="ECO:0000256" key="2">
    <source>
        <dbReference type="ARBA" id="ARBA00008017"/>
    </source>
</evidence>
<evidence type="ECO:0000256" key="3">
    <source>
        <dbReference type="ARBA" id="ARBA00022475"/>
    </source>
</evidence>
<gene>
    <name evidence="11" type="ORF">V3328_12710</name>
</gene>
<feature type="domain" description="Mechanosensitive ion channel MscS C-terminal" evidence="9">
    <location>
        <begin position="692"/>
        <end position="779"/>
    </location>
</feature>
<feature type="transmembrane region" description="Helical" evidence="7">
    <location>
        <begin position="290"/>
        <end position="307"/>
    </location>
</feature>
<dbReference type="InterPro" id="IPR049278">
    <property type="entry name" value="MS_channel_C"/>
</dbReference>
<dbReference type="InterPro" id="IPR010920">
    <property type="entry name" value="LSM_dom_sf"/>
</dbReference>
<dbReference type="SUPFAM" id="SSF82689">
    <property type="entry name" value="Mechanosensitive channel protein MscS (YggB), C-terminal domain"/>
    <property type="match status" value="1"/>
</dbReference>
<evidence type="ECO:0000256" key="4">
    <source>
        <dbReference type="ARBA" id="ARBA00022692"/>
    </source>
</evidence>
<reference evidence="11 12" key="1">
    <citation type="submission" date="2024-02" db="EMBL/GenBank/DDBJ databases">
        <title>Genome analysis and characterization of Microbaculum marinisediminis sp. nov., isolated from marine sediment.</title>
        <authorList>
            <person name="Du Z.-J."/>
            <person name="Ye Y.-Q."/>
            <person name="Zhang Z.-R."/>
            <person name="Yuan S.-M."/>
            <person name="Zhang X.-Y."/>
        </authorList>
    </citation>
    <scope>NUCLEOTIDE SEQUENCE [LARGE SCALE GENOMIC DNA]</scope>
    <source>
        <strain evidence="11 12">SDUM1044001</strain>
    </source>
</reference>
<dbReference type="Gene3D" id="3.30.70.100">
    <property type="match status" value="1"/>
</dbReference>
<feature type="transmembrane region" description="Helical" evidence="7">
    <location>
        <begin position="208"/>
        <end position="230"/>
    </location>
</feature>
<dbReference type="EMBL" id="JAZHOF010000004">
    <property type="protein sequence ID" value="MEJ8572343.1"/>
    <property type="molecule type" value="Genomic_DNA"/>
</dbReference>
<evidence type="ECO:0000259" key="8">
    <source>
        <dbReference type="Pfam" id="PF00924"/>
    </source>
</evidence>
<dbReference type="GO" id="GO:0005886">
    <property type="term" value="C:plasma membrane"/>
    <property type="evidence" value="ECO:0007669"/>
    <property type="project" value="UniProtKB-SubCell"/>
</dbReference>
<dbReference type="Pfam" id="PF00924">
    <property type="entry name" value="MS_channel_2nd"/>
    <property type="match status" value="1"/>
</dbReference>
<dbReference type="SUPFAM" id="SSF82861">
    <property type="entry name" value="Mechanosensitive channel protein MscS (YggB), transmembrane region"/>
    <property type="match status" value="1"/>
</dbReference>
<keyword evidence="6 7" id="KW-0472">Membrane</keyword>
<keyword evidence="3" id="KW-1003">Cell membrane</keyword>
<dbReference type="SUPFAM" id="SSF50182">
    <property type="entry name" value="Sm-like ribonucleoproteins"/>
    <property type="match status" value="1"/>
</dbReference>
<dbReference type="InterPro" id="IPR011014">
    <property type="entry name" value="MscS_channel_TM-2"/>
</dbReference>
<dbReference type="InterPro" id="IPR011066">
    <property type="entry name" value="MscS_channel_C_sf"/>
</dbReference>
<proteinExistence type="inferred from homology"/>
<comment type="subcellular location">
    <subcellularLocation>
        <location evidence="1">Cell membrane</location>
        <topology evidence="1">Multi-pass membrane protein</topology>
    </subcellularLocation>
</comment>
<evidence type="ECO:0000256" key="1">
    <source>
        <dbReference type="ARBA" id="ARBA00004651"/>
    </source>
</evidence>
<evidence type="ECO:0000259" key="10">
    <source>
        <dbReference type="Pfam" id="PF21088"/>
    </source>
</evidence>
<dbReference type="Gene3D" id="1.10.287.1260">
    <property type="match status" value="1"/>
</dbReference>
<feature type="transmembrane region" description="Helical" evidence="7">
    <location>
        <begin position="313"/>
        <end position="333"/>
    </location>
</feature>
<keyword evidence="12" id="KW-1185">Reference proteome</keyword>
<accession>A0AAW9RWG0</accession>
<feature type="transmembrane region" description="Helical" evidence="7">
    <location>
        <begin position="482"/>
        <end position="503"/>
    </location>
</feature>
<feature type="domain" description="Mechanosensitive ion channel MscS" evidence="8">
    <location>
        <begin position="621"/>
        <end position="686"/>
    </location>
</feature>
<organism evidence="11 12">
    <name type="scientific">Microbaculum marinum</name>
    <dbReference type="NCBI Taxonomy" id="1764581"/>
    <lineage>
        <taxon>Bacteria</taxon>
        <taxon>Pseudomonadati</taxon>
        <taxon>Pseudomonadota</taxon>
        <taxon>Alphaproteobacteria</taxon>
        <taxon>Hyphomicrobiales</taxon>
        <taxon>Tepidamorphaceae</taxon>
        <taxon>Microbaculum</taxon>
    </lineage>
</organism>
<feature type="transmembrane region" description="Helical" evidence="7">
    <location>
        <begin position="515"/>
        <end position="537"/>
    </location>
</feature>
<feature type="transmembrane region" description="Helical" evidence="7">
    <location>
        <begin position="242"/>
        <end position="262"/>
    </location>
</feature>
<dbReference type="InterPro" id="IPR006685">
    <property type="entry name" value="MscS_channel_2nd"/>
</dbReference>
<dbReference type="Proteomes" id="UP001378188">
    <property type="component" value="Unassembled WGS sequence"/>
</dbReference>
<dbReference type="Gene3D" id="2.30.30.60">
    <property type="match status" value="1"/>
</dbReference>
<dbReference type="GO" id="GO:0008381">
    <property type="term" value="F:mechanosensitive monoatomic ion channel activity"/>
    <property type="evidence" value="ECO:0007669"/>
    <property type="project" value="InterPro"/>
</dbReference>
<dbReference type="Pfam" id="PF21082">
    <property type="entry name" value="MS_channel_3rd"/>
    <property type="match status" value="1"/>
</dbReference>
<dbReference type="PANTHER" id="PTHR30460">
    <property type="entry name" value="MODERATE CONDUCTANCE MECHANOSENSITIVE CHANNEL YBIO"/>
    <property type="match status" value="1"/>
</dbReference>
<feature type="transmembrane region" description="Helical" evidence="7">
    <location>
        <begin position="398"/>
        <end position="418"/>
    </location>
</feature>
<evidence type="ECO:0000256" key="6">
    <source>
        <dbReference type="ARBA" id="ARBA00023136"/>
    </source>
</evidence>
<evidence type="ECO:0000256" key="5">
    <source>
        <dbReference type="ARBA" id="ARBA00022989"/>
    </source>
</evidence>
<evidence type="ECO:0000313" key="12">
    <source>
        <dbReference type="Proteomes" id="UP001378188"/>
    </source>
</evidence>
<comment type="similarity">
    <text evidence="2">Belongs to the MscS (TC 1.A.23) family.</text>
</comment>
<keyword evidence="5 7" id="KW-1133">Transmembrane helix</keyword>
<feature type="domain" description="Mechanosensitive ion channel transmembrane helices 2/3" evidence="10">
    <location>
        <begin position="583"/>
        <end position="620"/>
    </location>
</feature>
<feature type="transmembrane region" description="Helical" evidence="7">
    <location>
        <begin position="157"/>
        <end position="178"/>
    </location>
</feature>
<protein>
    <submittedName>
        <fullName evidence="11">Mechanosensitive ion channel domain-containing protein</fullName>
    </submittedName>
</protein>
<dbReference type="Pfam" id="PF21088">
    <property type="entry name" value="MS_channel_1st"/>
    <property type="match status" value="1"/>
</dbReference>
<dbReference type="InterPro" id="IPR023408">
    <property type="entry name" value="MscS_beta-dom_sf"/>
</dbReference>
<keyword evidence="4 7" id="KW-0812">Transmembrane</keyword>
<dbReference type="AlphaFoldDB" id="A0AAW9RWG0"/>
<comment type="caution">
    <text evidence="11">The sequence shown here is derived from an EMBL/GenBank/DDBJ whole genome shotgun (WGS) entry which is preliminary data.</text>
</comment>
<dbReference type="RefSeq" id="WP_340330028.1">
    <property type="nucleotide sequence ID" value="NZ_JAZHOF010000004.1"/>
</dbReference>
<evidence type="ECO:0000313" key="11">
    <source>
        <dbReference type="EMBL" id="MEJ8572343.1"/>
    </source>
</evidence>
<dbReference type="InterPro" id="IPR049142">
    <property type="entry name" value="MS_channel_1st"/>
</dbReference>
<evidence type="ECO:0000256" key="7">
    <source>
        <dbReference type="SAM" id="Phobius"/>
    </source>
</evidence>
<dbReference type="PANTHER" id="PTHR30460:SF0">
    <property type="entry name" value="MODERATE CONDUCTANCE MECHANOSENSITIVE CHANNEL YBIO"/>
    <property type="match status" value="1"/>
</dbReference>
<dbReference type="InterPro" id="IPR045276">
    <property type="entry name" value="YbiO_bact"/>
</dbReference>